<keyword evidence="4 11" id="KW-0658">Purine biosynthesis</keyword>
<dbReference type="InterPro" id="IPR036291">
    <property type="entry name" value="NAD(P)-bd_dom_sf"/>
</dbReference>
<dbReference type="SUPFAM" id="SSF51735">
    <property type="entry name" value="NAD(P)-binding Rossmann-fold domains"/>
    <property type="match status" value="1"/>
</dbReference>
<evidence type="ECO:0000256" key="5">
    <source>
        <dbReference type="ARBA" id="ARBA00022801"/>
    </source>
</evidence>
<dbReference type="RefSeq" id="WP_315728678.1">
    <property type="nucleotide sequence ID" value="NZ_JAVUPU010000016.1"/>
</dbReference>
<evidence type="ECO:0000256" key="6">
    <source>
        <dbReference type="ARBA" id="ARBA00022857"/>
    </source>
</evidence>
<protein>
    <recommendedName>
        <fullName evidence="11">Bifunctional protein FolD</fullName>
    </recommendedName>
    <domain>
        <recommendedName>
            <fullName evidence="11">Methylenetetrahydrofolate dehydrogenase</fullName>
            <ecNumber evidence="11">1.5.1.5</ecNumber>
        </recommendedName>
    </domain>
    <domain>
        <recommendedName>
            <fullName evidence="11">Methenyltetrahydrofolate cyclohydrolase</fullName>
            <ecNumber evidence="11">3.5.4.9</ecNumber>
        </recommendedName>
    </domain>
</protein>
<keyword evidence="5 11" id="KW-0378">Hydrolase</keyword>
<proteinExistence type="inferred from homology"/>
<feature type="binding site" evidence="11">
    <location>
        <position position="193"/>
    </location>
    <ligand>
        <name>NADP(+)</name>
        <dbReference type="ChEBI" id="CHEBI:58349"/>
    </ligand>
</feature>
<name>A0ABU3QC76_9SPHN</name>
<dbReference type="InterPro" id="IPR020867">
    <property type="entry name" value="THF_DH/CycHdrlase_CS"/>
</dbReference>
<keyword evidence="9 11" id="KW-0486">Methionine biosynthesis</keyword>
<dbReference type="GO" id="GO:0004477">
    <property type="term" value="F:methenyltetrahydrofolate cyclohydrolase activity"/>
    <property type="evidence" value="ECO:0007669"/>
    <property type="project" value="UniProtKB-EC"/>
</dbReference>
<comment type="catalytic activity">
    <reaction evidence="11">
        <text>(6R)-5,10-methenyltetrahydrofolate + H2O = (6R)-10-formyltetrahydrofolate + H(+)</text>
        <dbReference type="Rhea" id="RHEA:23700"/>
        <dbReference type="ChEBI" id="CHEBI:15377"/>
        <dbReference type="ChEBI" id="CHEBI:15378"/>
        <dbReference type="ChEBI" id="CHEBI:57455"/>
        <dbReference type="ChEBI" id="CHEBI:195366"/>
        <dbReference type="EC" id="3.5.4.9"/>
    </reaction>
</comment>
<evidence type="ECO:0000256" key="10">
    <source>
        <dbReference type="ARBA" id="ARBA00023268"/>
    </source>
</evidence>
<evidence type="ECO:0000313" key="14">
    <source>
        <dbReference type="EMBL" id="MDT9601010.1"/>
    </source>
</evidence>
<comment type="caution">
    <text evidence="14">The sequence shown here is derived from an EMBL/GenBank/DDBJ whole genome shotgun (WGS) entry which is preliminary data.</text>
</comment>
<dbReference type="Pfam" id="PF02882">
    <property type="entry name" value="THF_DHG_CYH_C"/>
    <property type="match status" value="1"/>
</dbReference>
<dbReference type="CDD" id="cd01080">
    <property type="entry name" value="NAD_bind_m-THF_DH_Cyclohyd"/>
    <property type="match status" value="1"/>
</dbReference>
<dbReference type="EC" id="1.5.1.5" evidence="11"/>
<keyword evidence="10 11" id="KW-0511">Multifunctional enzyme</keyword>
<gene>
    <name evidence="11 14" type="primary">folD</name>
    <name evidence="14" type="ORF">RQX22_18810</name>
</gene>
<evidence type="ECO:0000313" key="15">
    <source>
        <dbReference type="Proteomes" id="UP001259572"/>
    </source>
</evidence>
<accession>A0ABU3QC76</accession>
<reference evidence="14 15" key="1">
    <citation type="submission" date="2023-05" db="EMBL/GenBank/DDBJ databases">
        <authorList>
            <person name="Guo Y."/>
        </authorList>
    </citation>
    <scope>NUCLEOTIDE SEQUENCE [LARGE SCALE GENOMIC DNA]</scope>
    <source>
        <strain evidence="14 15">GR2756</strain>
    </source>
</reference>
<keyword evidence="8 11" id="KW-0368">Histidine biosynthesis</keyword>
<evidence type="ECO:0000256" key="11">
    <source>
        <dbReference type="HAMAP-Rule" id="MF_01576"/>
    </source>
</evidence>
<dbReference type="EC" id="3.5.4.9" evidence="11"/>
<dbReference type="Gene3D" id="3.40.50.720">
    <property type="entry name" value="NAD(P)-binding Rossmann-like Domain"/>
    <property type="match status" value="1"/>
</dbReference>
<dbReference type="Pfam" id="PF00763">
    <property type="entry name" value="THF_DHG_CYH"/>
    <property type="match status" value="1"/>
</dbReference>
<evidence type="ECO:0000256" key="3">
    <source>
        <dbReference type="ARBA" id="ARBA00022605"/>
    </source>
</evidence>
<comment type="subunit">
    <text evidence="11">Homodimer.</text>
</comment>
<keyword evidence="2 11" id="KW-0554">One-carbon metabolism</keyword>
<keyword evidence="6 11" id="KW-0521">NADP</keyword>
<dbReference type="InterPro" id="IPR020631">
    <property type="entry name" value="THF_DH/CycHdrlase_NAD-bd_dom"/>
</dbReference>
<evidence type="ECO:0000259" key="12">
    <source>
        <dbReference type="Pfam" id="PF00763"/>
    </source>
</evidence>
<dbReference type="PANTHER" id="PTHR48099:SF5">
    <property type="entry name" value="C-1-TETRAHYDROFOLATE SYNTHASE, CYTOPLASMIC"/>
    <property type="match status" value="1"/>
</dbReference>
<feature type="binding site" evidence="11">
    <location>
        <begin position="168"/>
        <end position="170"/>
    </location>
    <ligand>
        <name>NADP(+)</name>
        <dbReference type="ChEBI" id="CHEBI:58349"/>
    </ligand>
</feature>
<dbReference type="InterPro" id="IPR046346">
    <property type="entry name" value="Aminoacid_DH-like_N_sf"/>
</dbReference>
<comment type="pathway">
    <text evidence="1 11">One-carbon metabolism; tetrahydrofolate interconversion.</text>
</comment>
<evidence type="ECO:0000256" key="1">
    <source>
        <dbReference type="ARBA" id="ARBA00004777"/>
    </source>
</evidence>
<dbReference type="PANTHER" id="PTHR48099">
    <property type="entry name" value="C-1-TETRAHYDROFOLATE SYNTHASE, CYTOPLASMIC-RELATED"/>
    <property type="match status" value="1"/>
</dbReference>
<feature type="domain" description="Tetrahydrofolate dehydrogenase/cyclohydrolase NAD(P)-binding" evidence="13">
    <location>
        <begin position="142"/>
        <end position="288"/>
    </location>
</feature>
<keyword evidence="15" id="KW-1185">Reference proteome</keyword>
<evidence type="ECO:0000256" key="2">
    <source>
        <dbReference type="ARBA" id="ARBA00022563"/>
    </source>
</evidence>
<feature type="binding site" evidence="11">
    <location>
        <position position="234"/>
    </location>
    <ligand>
        <name>NADP(+)</name>
        <dbReference type="ChEBI" id="CHEBI:58349"/>
    </ligand>
</feature>
<organism evidence="14 15">
    <name type="scientific">Sphingosinicella rhizophila</name>
    <dbReference type="NCBI Taxonomy" id="3050082"/>
    <lineage>
        <taxon>Bacteria</taxon>
        <taxon>Pseudomonadati</taxon>
        <taxon>Pseudomonadota</taxon>
        <taxon>Alphaproteobacteria</taxon>
        <taxon>Sphingomonadales</taxon>
        <taxon>Sphingosinicellaceae</taxon>
        <taxon>Sphingosinicella</taxon>
    </lineage>
</organism>
<keyword evidence="3 11" id="KW-0028">Amino-acid biosynthesis</keyword>
<evidence type="ECO:0000256" key="4">
    <source>
        <dbReference type="ARBA" id="ARBA00022755"/>
    </source>
</evidence>
<evidence type="ECO:0000256" key="7">
    <source>
        <dbReference type="ARBA" id="ARBA00023002"/>
    </source>
</evidence>
<dbReference type="PRINTS" id="PR00085">
    <property type="entry name" value="THFDHDRGNASE"/>
</dbReference>
<dbReference type="Proteomes" id="UP001259572">
    <property type="component" value="Unassembled WGS sequence"/>
</dbReference>
<sequence length="299" mass="31049">MPVDTRIIDGRLRAETLSREVAAGAERLRGATGVVPKLVTILVGEDPASKIYVRRKAEHARAIGMRSVSHHLDADLSEAALLALIAALNADREVHGILVQLPLPPQIDRVRVLAAIDPAKDIDGFHPMNVGLLASDGDGIVPCTPRGCMMLLEAELGSLQGLNALVVGCSNIVGRPMAQLLLRAGCTVSIAHIHTRDLPTLVATADLLVSAAGAPGLIRGGWLKPGATVIDVGINRVPKPDGDGTRIVGDVRFDEALGRAAAITPVPGGVGPMTIACLLDNVLRSAERLAAEGRCAAAA</sequence>
<dbReference type="InterPro" id="IPR000672">
    <property type="entry name" value="THF_DH/CycHdrlase"/>
</dbReference>
<evidence type="ECO:0000256" key="8">
    <source>
        <dbReference type="ARBA" id="ARBA00023102"/>
    </source>
</evidence>
<comment type="similarity">
    <text evidence="11">Belongs to the tetrahydrofolate dehydrogenase/cyclohydrolase family.</text>
</comment>
<dbReference type="SUPFAM" id="SSF53223">
    <property type="entry name" value="Aminoacid dehydrogenase-like, N-terminal domain"/>
    <property type="match status" value="1"/>
</dbReference>
<comment type="function">
    <text evidence="11">Catalyzes the oxidation of 5,10-methylenetetrahydrofolate to 5,10-methenyltetrahydrofolate and then the hydrolysis of 5,10-methenyltetrahydrofolate to 10-formyltetrahydrofolate.</text>
</comment>
<dbReference type="NCBIfam" id="NF010785">
    <property type="entry name" value="PRK14188.1"/>
    <property type="match status" value="1"/>
</dbReference>
<dbReference type="PROSITE" id="PS00767">
    <property type="entry name" value="THF_DHG_CYH_2"/>
    <property type="match status" value="1"/>
</dbReference>
<keyword evidence="7 11" id="KW-0560">Oxidoreductase</keyword>
<dbReference type="InterPro" id="IPR020630">
    <property type="entry name" value="THF_DH/CycHdrlase_cat_dom"/>
</dbReference>
<dbReference type="GO" id="GO:0004488">
    <property type="term" value="F:methylenetetrahydrofolate dehydrogenase (NADP+) activity"/>
    <property type="evidence" value="ECO:0007669"/>
    <property type="project" value="UniProtKB-EC"/>
</dbReference>
<evidence type="ECO:0000256" key="9">
    <source>
        <dbReference type="ARBA" id="ARBA00023167"/>
    </source>
</evidence>
<feature type="domain" description="Tetrahydrofolate dehydrogenase/cyclohydrolase catalytic" evidence="12">
    <location>
        <begin position="8"/>
        <end position="123"/>
    </location>
</feature>
<dbReference type="Gene3D" id="3.40.50.10860">
    <property type="entry name" value="Leucine Dehydrogenase, chain A, domain 1"/>
    <property type="match status" value="1"/>
</dbReference>
<dbReference type="EMBL" id="JAVUPU010000016">
    <property type="protein sequence ID" value="MDT9601010.1"/>
    <property type="molecule type" value="Genomic_DNA"/>
</dbReference>
<dbReference type="HAMAP" id="MF_01576">
    <property type="entry name" value="THF_DHG_CYH"/>
    <property type="match status" value="1"/>
</dbReference>
<evidence type="ECO:0000259" key="13">
    <source>
        <dbReference type="Pfam" id="PF02882"/>
    </source>
</evidence>
<comment type="catalytic activity">
    <reaction evidence="11">
        <text>(6R)-5,10-methylene-5,6,7,8-tetrahydrofolate + NADP(+) = (6R)-5,10-methenyltetrahydrofolate + NADPH</text>
        <dbReference type="Rhea" id="RHEA:22812"/>
        <dbReference type="ChEBI" id="CHEBI:15636"/>
        <dbReference type="ChEBI" id="CHEBI:57455"/>
        <dbReference type="ChEBI" id="CHEBI:57783"/>
        <dbReference type="ChEBI" id="CHEBI:58349"/>
        <dbReference type="EC" id="1.5.1.5"/>
    </reaction>
</comment>